<sequence length="174" mass="20640">MIHFKVKVGIQKEPNEQGIGPFGLEKRNSRGETLVNYVQKNKLHLMNTYLKKPKQRRWTWLSPNGDVKNEIDYVICNDKHIIVDTTEVTNGLLLAAEQIRSNKKEKRQKLSDKAKNLIETRKQLLKDRNTNKIKITEINNQKKIREDMKKYRNMKIKETLKKKKILKELRSTMK</sequence>
<reference evidence="3" key="1">
    <citation type="submission" date="2023-01" db="EMBL/GenBank/DDBJ databases">
        <title>Key to firefly adult light organ development and bioluminescence: homeobox transcription factors regulate luciferase expression and transportation to peroxisome.</title>
        <authorList>
            <person name="Fu X."/>
        </authorList>
    </citation>
    <scope>NUCLEOTIDE SEQUENCE [LARGE SCALE GENOMIC DNA]</scope>
</reference>
<evidence type="ECO:0000256" key="1">
    <source>
        <dbReference type="SAM" id="Coils"/>
    </source>
</evidence>
<keyword evidence="1" id="KW-0175">Coiled coil</keyword>
<organism evidence="2 3">
    <name type="scientific">Aquatica leii</name>
    <dbReference type="NCBI Taxonomy" id="1421715"/>
    <lineage>
        <taxon>Eukaryota</taxon>
        <taxon>Metazoa</taxon>
        <taxon>Ecdysozoa</taxon>
        <taxon>Arthropoda</taxon>
        <taxon>Hexapoda</taxon>
        <taxon>Insecta</taxon>
        <taxon>Pterygota</taxon>
        <taxon>Neoptera</taxon>
        <taxon>Endopterygota</taxon>
        <taxon>Coleoptera</taxon>
        <taxon>Polyphaga</taxon>
        <taxon>Elateriformia</taxon>
        <taxon>Elateroidea</taxon>
        <taxon>Lampyridae</taxon>
        <taxon>Luciolinae</taxon>
        <taxon>Aquatica</taxon>
    </lineage>
</organism>
<dbReference type="InterPro" id="IPR036691">
    <property type="entry name" value="Endo/exonu/phosph_ase_sf"/>
</dbReference>
<dbReference type="Gene3D" id="3.60.10.10">
    <property type="entry name" value="Endonuclease/exonuclease/phosphatase"/>
    <property type="match status" value="1"/>
</dbReference>
<dbReference type="EMBL" id="JARPUR010000005">
    <property type="protein sequence ID" value="KAK4875357.1"/>
    <property type="molecule type" value="Genomic_DNA"/>
</dbReference>
<comment type="caution">
    <text evidence="2">The sequence shown here is derived from an EMBL/GenBank/DDBJ whole genome shotgun (WGS) entry which is preliminary data.</text>
</comment>
<gene>
    <name evidence="2" type="ORF">RN001_011779</name>
</gene>
<keyword evidence="3" id="KW-1185">Reference proteome</keyword>
<proteinExistence type="predicted"/>
<name>A0AAN7SCZ8_9COLE</name>
<protein>
    <submittedName>
        <fullName evidence="2">Uncharacterized protein</fullName>
    </submittedName>
</protein>
<accession>A0AAN7SCZ8</accession>
<evidence type="ECO:0000313" key="2">
    <source>
        <dbReference type="EMBL" id="KAK4875357.1"/>
    </source>
</evidence>
<evidence type="ECO:0000313" key="3">
    <source>
        <dbReference type="Proteomes" id="UP001353858"/>
    </source>
</evidence>
<feature type="coiled-coil region" evidence="1">
    <location>
        <begin position="96"/>
        <end position="127"/>
    </location>
</feature>
<dbReference type="Proteomes" id="UP001353858">
    <property type="component" value="Unassembled WGS sequence"/>
</dbReference>
<dbReference type="AlphaFoldDB" id="A0AAN7SCZ8"/>